<keyword evidence="2" id="KW-1185">Reference proteome</keyword>
<evidence type="ECO:0000313" key="2">
    <source>
        <dbReference type="Proteomes" id="UP000243579"/>
    </source>
</evidence>
<proteinExistence type="predicted"/>
<comment type="caution">
    <text evidence="1">The sequence shown here is derived from an EMBL/GenBank/DDBJ whole genome shotgun (WGS) entry which is preliminary data.</text>
</comment>
<reference evidence="1 2" key="1">
    <citation type="journal article" date="2014" name="Genome Biol. Evol.">
        <title>The secreted proteins of Achlya hypogyna and Thraustotheca clavata identify the ancestral oomycete secretome and reveal gene acquisitions by horizontal gene transfer.</title>
        <authorList>
            <person name="Misner I."/>
            <person name="Blouin N."/>
            <person name="Leonard G."/>
            <person name="Richards T.A."/>
            <person name="Lane C.E."/>
        </authorList>
    </citation>
    <scope>NUCLEOTIDE SEQUENCE [LARGE SCALE GENOMIC DNA]</scope>
    <source>
        <strain evidence="1 2">ATCC 48635</strain>
    </source>
</reference>
<accession>A0A1V9Z988</accession>
<dbReference type="EMBL" id="JNBR01000364">
    <property type="protein sequence ID" value="OQR94410.1"/>
    <property type="molecule type" value="Genomic_DNA"/>
</dbReference>
<dbReference type="AlphaFoldDB" id="A0A1V9Z988"/>
<evidence type="ECO:0000313" key="1">
    <source>
        <dbReference type="EMBL" id="OQR94410.1"/>
    </source>
</evidence>
<protein>
    <submittedName>
        <fullName evidence="1">Uncharacterized protein</fullName>
    </submittedName>
</protein>
<gene>
    <name evidence="1" type="ORF">ACHHYP_20061</name>
</gene>
<dbReference type="Proteomes" id="UP000243579">
    <property type="component" value="Unassembled WGS sequence"/>
</dbReference>
<organism evidence="1 2">
    <name type="scientific">Achlya hypogyna</name>
    <name type="common">Oomycete</name>
    <name type="synonym">Protoachlya hypogyna</name>
    <dbReference type="NCBI Taxonomy" id="1202772"/>
    <lineage>
        <taxon>Eukaryota</taxon>
        <taxon>Sar</taxon>
        <taxon>Stramenopiles</taxon>
        <taxon>Oomycota</taxon>
        <taxon>Saprolegniomycetes</taxon>
        <taxon>Saprolegniales</taxon>
        <taxon>Achlyaceae</taxon>
        <taxon>Achlya</taxon>
    </lineage>
</organism>
<sequence length="106" mass="11852">MTISFAMLLIAAKRKYREGLVHSVHLACLGLRRRAALIILAAWRFARSHSDRRDSGKTTSAFYNYDFCFCRTSINAYGDFSTRPVGANIGVSSLPPPKPACNKRIE</sequence>
<name>A0A1V9Z988_ACHHY</name>